<dbReference type="Pfam" id="PF20463">
    <property type="entry name" value="PDH_C"/>
    <property type="match status" value="1"/>
</dbReference>
<dbReference type="Gene3D" id="1.10.3660.10">
    <property type="entry name" value="6-phosphogluconate dehydrogenase C-terminal like domain"/>
    <property type="match status" value="1"/>
</dbReference>
<keyword evidence="2" id="KW-0028">Amino-acid biosynthesis</keyword>
<dbReference type="SUPFAM" id="SSF48179">
    <property type="entry name" value="6-phosphogluconate dehydrogenase C-terminal domain-like"/>
    <property type="match status" value="1"/>
</dbReference>
<dbReference type="GO" id="GO:0004665">
    <property type="term" value="F:prephenate dehydrogenase (NADP+) activity"/>
    <property type="evidence" value="ECO:0007669"/>
    <property type="project" value="InterPro"/>
</dbReference>
<evidence type="ECO:0000259" key="4">
    <source>
        <dbReference type="PROSITE" id="PS51176"/>
    </source>
</evidence>
<evidence type="ECO:0000256" key="2">
    <source>
        <dbReference type="PIRNR" id="PIRNR001499"/>
    </source>
</evidence>
<sequence>MIENKLNVLRNEIDKIDKNLIELLSRRLSLVSQIGKIKSRFGLFIYSPEREEQLMSCRKKEAIKLGISPDLVEDVLRRIMRESYYKESKKGFKRLYSDCRPVVIIGGKGRMGQFFAKMLTLSGYQVKILDQDDWINAKSILINVGVVFISVPIHLMTKVVNTLPPLPDDCVIIDLSSIKTISLKTILNIHSGPVLGLHPMFSPDNENMIKQAIICCEGRYPESYQWVLKQLQLWGAKLYYCTSMEHDKYMSFIQSLCHLITFADGYHLFKENVDLDKMISFSSPIFKLKLITIGRLFHQDPQLYANIIMESHDNLILIKRYYKRLGTMLMWLERNDKIEFIVRFNKIKNWLGVHADAFFKDSCKLLQLITDMKK</sequence>
<dbReference type="UniPathway" id="UPA00120">
    <property type="reaction ID" value="UER00203"/>
</dbReference>
<dbReference type="InterPro" id="IPR011277">
    <property type="entry name" value="CM_T"/>
</dbReference>
<gene>
    <name evidence="5" type="primary">tyrA</name>
    <name evidence="5" type="ordered locus">BVAF_179</name>
</gene>
<dbReference type="InterPro" id="IPR003099">
    <property type="entry name" value="Prephen_DH"/>
</dbReference>
<dbReference type="PROSITE" id="PS51176">
    <property type="entry name" value="PDH_ADH"/>
    <property type="match status" value="1"/>
</dbReference>
<dbReference type="AlphaFoldDB" id="E8Q5T7"/>
<dbReference type="SMART" id="SM00830">
    <property type="entry name" value="CM_2"/>
    <property type="match status" value="1"/>
</dbReference>
<dbReference type="GO" id="GO:0006571">
    <property type="term" value="P:tyrosine biosynthetic process"/>
    <property type="evidence" value="ECO:0007669"/>
    <property type="project" value="UniProtKB-UniPathway"/>
</dbReference>
<comment type="subcellular location">
    <subcellularLocation>
        <location evidence="2">Cytoplasm</location>
    </subcellularLocation>
</comment>
<proteinExistence type="predicted"/>
<evidence type="ECO:0000256" key="1">
    <source>
        <dbReference type="ARBA" id="ARBA00023002"/>
    </source>
</evidence>
<dbReference type="InterPro" id="IPR008927">
    <property type="entry name" value="6-PGluconate_DH-like_C_sf"/>
</dbReference>
<dbReference type="GO" id="GO:0004106">
    <property type="term" value="F:chorismate mutase activity"/>
    <property type="evidence" value="ECO:0007669"/>
    <property type="project" value="InterPro"/>
</dbReference>
<evidence type="ECO:0000313" key="6">
    <source>
        <dbReference type="Proteomes" id="UP000007464"/>
    </source>
</evidence>
<dbReference type="GO" id="GO:0046417">
    <property type="term" value="P:chorismate metabolic process"/>
    <property type="evidence" value="ECO:0007669"/>
    <property type="project" value="InterPro"/>
</dbReference>
<dbReference type="KEGG" id="bva:BVAF_179"/>
<dbReference type="NCBIfam" id="NF008400">
    <property type="entry name" value="PRK11199.1"/>
    <property type="match status" value="1"/>
</dbReference>
<dbReference type="InterPro" id="IPR036291">
    <property type="entry name" value="NAD(P)-bd_dom_sf"/>
</dbReference>
<dbReference type="SUPFAM" id="SSF48600">
    <property type="entry name" value="Chorismate mutase II"/>
    <property type="match status" value="1"/>
</dbReference>
<evidence type="ECO:0000259" key="3">
    <source>
        <dbReference type="PROSITE" id="PS51168"/>
    </source>
</evidence>
<dbReference type="InterPro" id="IPR046825">
    <property type="entry name" value="PDH_C"/>
</dbReference>
<keyword evidence="6" id="KW-1185">Reference proteome</keyword>
<dbReference type="Pfam" id="PF02153">
    <property type="entry name" value="PDH_N"/>
    <property type="match status" value="1"/>
</dbReference>
<dbReference type="HOGENOM" id="CLU_036672_1_1_6"/>
<feature type="domain" description="Chorismate mutase" evidence="3">
    <location>
        <begin position="1"/>
        <end position="91"/>
    </location>
</feature>
<dbReference type="Proteomes" id="UP000007464">
    <property type="component" value="Chromosome"/>
</dbReference>
<keyword evidence="2" id="KW-0827">Tyrosine biosynthesis</keyword>
<dbReference type="InterPro" id="IPR036979">
    <property type="entry name" value="CM_dom_sf"/>
</dbReference>
<dbReference type="NCBIfam" id="TIGR01799">
    <property type="entry name" value="CM_T"/>
    <property type="match status" value="1"/>
</dbReference>
<feature type="domain" description="Prephenate/arogenate dehydrogenase" evidence="4">
    <location>
        <begin position="100"/>
        <end position="362"/>
    </location>
</feature>
<comment type="pathway">
    <text evidence="2">Amino-acid biosynthesis; L-tyrosine biosynthesis; (4-hydroxyphenyl)pyruvate from prephenate (NAD(+) route): step 1/1.</text>
</comment>
<dbReference type="Gene3D" id="1.20.59.10">
    <property type="entry name" value="Chorismate mutase"/>
    <property type="match status" value="1"/>
</dbReference>
<dbReference type="InterPro" id="IPR036263">
    <property type="entry name" value="Chorismate_II_sf"/>
</dbReference>
<comment type="pathway">
    <text evidence="2">Metabolic intermediate biosynthesis; prephenate biosynthesis; prephenate from chorismate: step 1/1.</text>
</comment>
<keyword evidence="2" id="KW-0413">Isomerase</keyword>
<organism evidence="5 6">
    <name type="scientific">Blochmanniella vafra (strain BVAF)</name>
    <dbReference type="NCBI Taxonomy" id="859654"/>
    <lineage>
        <taxon>Bacteria</taxon>
        <taxon>Pseudomonadati</taxon>
        <taxon>Pseudomonadota</taxon>
        <taxon>Gammaproteobacteria</taxon>
        <taxon>Enterobacterales</taxon>
        <taxon>Enterobacteriaceae</taxon>
        <taxon>ant endosymbionts</taxon>
        <taxon>Candidatus Blochmanniella</taxon>
    </lineage>
</organism>
<dbReference type="PROSITE" id="PS51168">
    <property type="entry name" value="CHORISMATE_MUT_2"/>
    <property type="match status" value="1"/>
</dbReference>
<dbReference type="EMBL" id="CP002189">
    <property type="protein sequence ID" value="ADV33584.1"/>
    <property type="molecule type" value="Genomic_DNA"/>
</dbReference>
<dbReference type="GO" id="GO:0005737">
    <property type="term" value="C:cytoplasm"/>
    <property type="evidence" value="ECO:0007669"/>
    <property type="project" value="UniProtKB-SubCell"/>
</dbReference>
<dbReference type="InterPro" id="IPR050812">
    <property type="entry name" value="Preph/Arog_dehydrog"/>
</dbReference>
<keyword evidence="1 2" id="KW-0560">Oxidoreductase</keyword>
<dbReference type="InterPro" id="IPR002701">
    <property type="entry name" value="CM_II_prokaryot"/>
</dbReference>
<dbReference type="PIRSF" id="PIRSF001499">
    <property type="entry name" value="Chor_mut_pdh_Tpr"/>
    <property type="match status" value="1"/>
</dbReference>
<dbReference type="GO" id="GO:0070403">
    <property type="term" value="F:NAD+ binding"/>
    <property type="evidence" value="ECO:0007669"/>
    <property type="project" value="InterPro"/>
</dbReference>
<accession>E8Q5T7</accession>
<dbReference type="GO" id="GO:0008977">
    <property type="term" value="F:prephenate dehydrogenase (NAD+) activity"/>
    <property type="evidence" value="ECO:0007669"/>
    <property type="project" value="InterPro"/>
</dbReference>
<dbReference type="PANTHER" id="PTHR21363">
    <property type="entry name" value="PREPHENATE DEHYDROGENASE"/>
    <property type="match status" value="1"/>
</dbReference>
<dbReference type="Pfam" id="PF01817">
    <property type="entry name" value="CM_2"/>
    <property type="match status" value="1"/>
</dbReference>
<keyword evidence="2" id="KW-0057">Aromatic amino acid biosynthesis</keyword>
<keyword evidence="2" id="KW-0520">NAD</keyword>
<keyword evidence="2" id="KW-0963">Cytoplasm</keyword>
<dbReference type="InterPro" id="IPR046826">
    <property type="entry name" value="PDH_N"/>
</dbReference>
<evidence type="ECO:0000313" key="5">
    <source>
        <dbReference type="EMBL" id="ADV33584.1"/>
    </source>
</evidence>
<reference evidence="5 6" key="1">
    <citation type="journal article" date="2010" name="BMC Genomics">
        <title>Unprecedented loss of ammonia assimilation capability in a urease-encoding bacterial mutualist.</title>
        <authorList>
            <person name="Williams L.E."/>
            <person name="Wernegreen J.J."/>
        </authorList>
    </citation>
    <scope>NUCLEOTIDE SEQUENCE [LARGE SCALE GENOMIC DNA]</scope>
    <source>
        <strain evidence="5 6">BVAF</strain>
    </source>
</reference>
<protein>
    <recommendedName>
        <fullName evidence="2">T-protein</fullName>
    </recommendedName>
</protein>
<dbReference type="PANTHER" id="PTHR21363:SF0">
    <property type="entry name" value="PREPHENATE DEHYDROGENASE [NADP(+)]"/>
    <property type="match status" value="1"/>
</dbReference>
<dbReference type="Gene3D" id="3.40.50.720">
    <property type="entry name" value="NAD(P)-binding Rossmann-like Domain"/>
    <property type="match status" value="1"/>
</dbReference>
<dbReference type="STRING" id="859654.BVAF_179"/>
<dbReference type="InterPro" id="IPR008244">
    <property type="entry name" value="Chor_mut/prephenate_DH_T"/>
</dbReference>
<dbReference type="SUPFAM" id="SSF51735">
    <property type="entry name" value="NAD(P)-binding Rossmann-fold domains"/>
    <property type="match status" value="1"/>
</dbReference>
<name>E8Q5T7_BLOVB</name>
<dbReference type="UniPathway" id="UPA00122">
    <property type="reaction ID" value="UER00961"/>
</dbReference>